<comment type="subcellular location">
    <subcellularLocation>
        <location evidence="1">Cell outer membrane</location>
        <topology evidence="1">Multi-pass membrane protein</topology>
    </subcellularLocation>
</comment>
<keyword evidence="10" id="KW-1185">Reference proteome</keyword>
<keyword evidence="4" id="KW-0812">Transmembrane</keyword>
<dbReference type="InterPro" id="IPR036942">
    <property type="entry name" value="Beta-barrel_TonB_sf"/>
</dbReference>
<dbReference type="InterPro" id="IPR039426">
    <property type="entry name" value="TonB-dep_rcpt-like"/>
</dbReference>
<dbReference type="PANTHER" id="PTHR30069">
    <property type="entry name" value="TONB-DEPENDENT OUTER MEMBRANE RECEPTOR"/>
    <property type="match status" value="1"/>
</dbReference>
<dbReference type="InterPro" id="IPR008969">
    <property type="entry name" value="CarboxyPept-like_regulatory"/>
</dbReference>
<dbReference type="InterPro" id="IPR012910">
    <property type="entry name" value="Plug_dom"/>
</dbReference>
<reference evidence="9" key="1">
    <citation type="submission" date="2022-01" db="EMBL/GenBank/DDBJ databases">
        <authorList>
            <person name="Wang Y."/>
        </authorList>
    </citation>
    <scope>NUCLEOTIDE SEQUENCE</scope>
    <source>
        <strain evidence="9">WB101</strain>
    </source>
</reference>
<feature type="domain" description="TonB-dependent receptor plug" evidence="8">
    <location>
        <begin position="142"/>
        <end position="229"/>
    </location>
</feature>
<dbReference type="SUPFAM" id="SSF56935">
    <property type="entry name" value="Porins"/>
    <property type="match status" value="1"/>
</dbReference>
<reference evidence="9" key="2">
    <citation type="submission" date="2024-05" db="EMBL/GenBank/DDBJ databases">
        <title>Rhodohalobacter halophilus gen. nov., sp. nov., a moderately halophilic member of the family Balneolaceae.</title>
        <authorList>
            <person name="Xia J."/>
        </authorList>
    </citation>
    <scope>NUCLEOTIDE SEQUENCE</scope>
    <source>
        <strain evidence="9">WB101</strain>
    </source>
</reference>
<keyword evidence="9" id="KW-0675">Receptor</keyword>
<evidence type="ECO:0000256" key="1">
    <source>
        <dbReference type="ARBA" id="ARBA00004571"/>
    </source>
</evidence>
<evidence type="ECO:0000256" key="7">
    <source>
        <dbReference type="ARBA" id="ARBA00023237"/>
    </source>
</evidence>
<evidence type="ECO:0000313" key="10">
    <source>
        <dbReference type="Proteomes" id="UP001165366"/>
    </source>
</evidence>
<keyword evidence="2" id="KW-0813">Transport</keyword>
<dbReference type="Gene3D" id="2.60.40.1120">
    <property type="entry name" value="Carboxypeptidase-like, regulatory domain"/>
    <property type="match status" value="1"/>
</dbReference>
<dbReference type="PANTHER" id="PTHR30069:SF29">
    <property type="entry name" value="HEMOGLOBIN AND HEMOGLOBIN-HAPTOGLOBIN-BINDING PROTEIN 1-RELATED"/>
    <property type="match status" value="1"/>
</dbReference>
<protein>
    <submittedName>
        <fullName evidence="9">TonB-dependent receptor</fullName>
    </submittedName>
</protein>
<proteinExistence type="predicted"/>
<dbReference type="Pfam" id="PF13715">
    <property type="entry name" value="CarbopepD_reg_2"/>
    <property type="match status" value="1"/>
</dbReference>
<keyword evidence="3" id="KW-1134">Transmembrane beta strand</keyword>
<gene>
    <name evidence="9" type="ORF">L6773_05580</name>
</gene>
<dbReference type="Pfam" id="PF07715">
    <property type="entry name" value="Plug"/>
    <property type="match status" value="1"/>
</dbReference>
<evidence type="ECO:0000256" key="3">
    <source>
        <dbReference type="ARBA" id="ARBA00022452"/>
    </source>
</evidence>
<dbReference type="SUPFAM" id="SSF49464">
    <property type="entry name" value="Carboxypeptidase regulatory domain-like"/>
    <property type="match status" value="1"/>
</dbReference>
<dbReference type="EMBL" id="JAKLWS010000005">
    <property type="protein sequence ID" value="MCG2588025.1"/>
    <property type="molecule type" value="Genomic_DNA"/>
</dbReference>
<evidence type="ECO:0000256" key="6">
    <source>
        <dbReference type="ARBA" id="ARBA00023136"/>
    </source>
</evidence>
<evidence type="ECO:0000259" key="8">
    <source>
        <dbReference type="Pfam" id="PF07715"/>
    </source>
</evidence>
<organism evidence="9 10">
    <name type="scientific">Rhodohalobacter sulfatireducens</name>
    <dbReference type="NCBI Taxonomy" id="2911366"/>
    <lineage>
        <taxon>Bacteria</taxon>
        <taxon>Pseudomonadati</taxon>
        <taxon>Balneolota</taxon>
        <taxon>Balneolia</taxon>
        <taxon>Balneolales</taxon>
        <taxon>Balneolaceae</taxon>
        <taxon>Rhodohalobacter</taxon>
    </lineage>
</organism>
<accession>A0ABS9KAZ4</accession>
<keyword evidence="7" id="KW-0998">Cell outer membrane</keyword>
<evidence type="ECO:0000256" key="5">
    <source>
        <dbReference type="ARBA" id="ARBA00022729"/>
    </source>
</evidence>
<keyword evidence="5" id="KW-0732">Signal</keyword>
<dbReference type="Proteomes" id="UP001165366">
    <property type="component" value="Unassembled WGS sequence"/>
</dbReference>
<evidence type="ECO:0000256" key="2">
    <source>
        <dbReference type="ARBA" id="ARBA00022448"/>
    </source>
</evidence>
<sequence length="757" mass="84427">MNNLNVARFLSVILFSFGFLLFSAERIFAQDASIQGLITDNVTGEPLYGANVILESTEDDTRRGTSADSDGFYSIGSIEPGTWIVRISFIGYVAEQDTISLRRGEDRSINTALDPDDAMMDEVVVSESTGAAMRDEGRQRITPVDMTRVPSPATGDLVTYLQTLPGVVAMGDRGGQFFIRGGTPSQNMALVDGAMIYKPAHIVGFYSPFPSSLVSGADFYAGGFGPRYTGRLSSVLDIQMRHGDREQYKGSGSISPFAAEVMAEGPISKGESSFVFSMRNSLIEETSTWYPVEDQPLKFQSQFLKSSYIDQNTRCSAMLMHTYDRGRMDFEQPESIQWRNIVLGGKCVALPEGSRALMDTNMSITHFSNKVTESEPFGFSSGVFGLNVDLNLRQYRGDVRFDYGFFTKLNYLSYNLGEKFVGITGDNYSELALGGYLETAINIGDRFTVQPGSAVSFNPQGYGLSFEPRFRFSLLPFDDEAQEISGSLGIYKQSIVGISDMRDLSSVFVAWSGTPLGADQMTSVHGLLGWQQEILRGFSYSIEGYYKTMSNIAVPVWSTIARFTTDLALADGEVYGADIRVEYNRGRFYALAGYGYSHTLYTSAQDHFNVWFGEEIQEYNPPHDRRHQVNLLFSVDVGGFTIGSRWQLGTGLPYTRPLGFDDLLDFRERLPDVTTDRGTRRVILDKPYQGRMPVVHRLDVSVERSFQLTNSGTALNLQVGAINIYDQTNIFYYDVFTQRRIDQLPFLPYATLELEID</sequence>
<name>A0ABS9KAZ4_9BACT</name>
<evidence type="ECO:0000313" key="9">
    <source>
        <dbReference type="EMBL" id="MCG2588025.1"/>
    </source>
</evidence>
<dbReference type="RefSeq" id="WP_237852870.1">
    <property type="nucleotide sequence ID" value="NZ_JAKLWS010000005.1"/>
</dbReference>
<dbReference type="Gene3D" id="2.40.170.20">
    <property type="entry name" value="TonB-dependent receptor, beta-barrel domain"/>
    <property type="match status" value="1"/>
</dbReference>
<keyword evidence="6" id="KW-0472">Membrane</keyword>
<evidence type="ECO:0000256" key="4">
    <source>
        <dbReference type="ARBA" id="ARBA00022692"/>
    </source>
</evidence>
<comment type="caution">
    <text evidence="9">The sequence shown here is derived from an EMBL/GenBank/DDBJ whole genome shotgun (WGS) entry which is preliminary data.</text>
</comment>